<dbReference type="Pfam" id="PF07992">
    <property type="entry name" value="Pyr_redox_2"/>
    <property type="match status" value="1"/>
</dbReference>
<dbReference type="RefSeq" id="WP_099151891.1">
    <property type="nucleotide sequence ID" value="NZ_PDUD01000024.1"/>
</dbReference>
<dbReference type="GO" id="GO:0050136">
    <property type="term" value="F:NADH dehydrogenase (quinone) (non-electrogenic) activity"/>
    <property type="evidence" value="ECO:0007669"/>
    <property type="project" value="UniProtKB-EC"/>
</dbReference>
<evidence type="ECO:0000313" key="12">
    <source>
        <dbReference type="EMBL" id="PHN04831.1"/>
    </source>
</evidence>
<dbReference type="InterPro" id="IPR036188">
    <property type="entry name" value="FAD/NAD-bd_sf"/>
</dbReference>
<dbReference type="InterPro" id="IPR054585">
    <property type="entry name" value="NDH2-like_C"/>
</dbReference>
<dbReference type="AlphaFoldDB" id="A0A2D0N8I9"/>
<sequence>MKTIPNIPDIDKDRVVIVGGGFAGLKLARKLSKDNFQVVLFDKHNYHQFQPLFYQVATAGLEPSAIAFPLRKIFQSTKDLHVRIGNVDRVEPEDKMIYTNLGSLSYDYLVLAIGADTNYFGNEQIRQHAIPMKSLPEALSLRNTLLANYEAALNEQDPEVVQGLLNVVIVGAGPTGVELAGAIAEMRKFVLPKDYPELDFSQMKVFLLEGAPNVLPGYSDEASDKSREYLKELGVDVRLDTMVVDYDGETVQLKDGSSLSSHNVIWAAGVKANEIPGLPDDAYGKARRLVVDRNNRVRGQKYIFCLGDQAYMETEKYPKGHPQVAQVALQQADLLATNLPKLDRGESGKEFEYKDKGSLATIGRNRAVADLPGFKFQGFFAWILWLFVHLMALVGARNRVLVFINWAWSYFTFDKSFRLLINPKPKERPSLKQETETEPVS</sequence>
<keyword evidence="13" id="KW-1185">Reference proteome</keyword>
<dbReference type="InterPro" id="IPR045024">
    <property type="entry name" value="NDH-2"/>
</dbReference>
<dbReference type="EMBL" id="PDUD01000024">
    <property type="protein sequence ID" value="PHN04831.1"/>
    <property type="molecule type" value="Genomic_DNA"/>
</dbReference>
<organism evidence="12 13">
    <name type="scientific">Flavilitoribacter nigricans (strain ATCC 23147 / DSM 23189 / NBRC 102662 / NCIMB 1420 / SS-2)</name>
    <name type="common">Lewinella nigricans</name>
    <dbReference type="NCBI Taxonomy" id="1122177"/>
    <lineage>
        <taxon>Bacteria</taxon>
        <taxon>Pseudomonadati</taxon>
        <taxon>Bacteroidota</taxon>
        <taxon>Saprospiria</taxon>
        <taxon>Saprospirales</taxon>
        <taxon>Lewinellaceae</taxon>
        <taxon>Flavilitoribacter</taxon>
    </lineage>
</organism>
<dbReference type="EC" id="1.6.5.9" evidence="2"/>
<keyword evidence="5" id="KW-0809">Transit peptide</keyword>
<reference evidence="12 13" key="1">
    <citation type="submission" date="2017-10" db="EMBL/GenBank/DDBJ databases">
        <title>The draft genome sequence of Lewinella nigricans NBRC 102662.</title>
        <authorList>
            <person name="Wang K."/>
        </authorList>
    </citation>
    <scope>NUCLEOTIDE SEQUENCE [LARGE SCALE GENOMIC DNA]</scope>
    <source>
        <strain evidence="12 13">NBRC 102662</strain>
    </source>
</reference>
<evidence type="ECO:0000256" key="1">
    <source>
        <dbReference type="ARBA" id="ARBA00005272"/>
    </source>
</evidence>
<proteinExistence type="inferred from homology"/>
<dbReference type="SUPFAM" id="SSF51905">
    <property type="entry name" value="FAD/NAD(P)-binding domain"/>
    <property type="match status" value="2"/>
</dbReference>
<name>A0A2D0N8I9_FLAN2</name>
<dbReference type="PRINTS" id="PR00368">
    <property type="entry name" value="FADPNR"/>
</dbReference>
<protein>
    <recommendedName>
        <fullName evidence="2">NADH:ubiquinone reductase (non-electrogenic)</fullName>
        <ecNumber evidence="2">1.6.5.9</ecNumber>
    </recommendedName>
</protein>
<evidence type="ECO:0000256" key="5">
    <source>
        <dbReference type="ARBA" id="ARBA00022946"/>
    </source>
</evidence>
<feature type="domain" description="External alternative NADH-ubiquinone oxidoreductase-like C-terminal" evidence="11">
    <location>
        <begin position="356"/>
        <end position="411"/>
    </location>
</feature>
<evidence type="ECO:0000256" key="8">
    <source>
        <dbReference type="ARBA" id="ARBA00047599"/>
    </source>
</evidence>
<feature type="domain" description="FAD/NAD(P)-binding" evidence="10">
    <location>
        <begin position="14"/>
        <end position="332"/>
    </location>
</feature>
<evidence type="ECO:0000313" key="13">
    <source>
        <dbReference type="Proteomes" id="UP000223913"/>
    </source>
</evidence>
<dbReference type="PRINTS" id="PR00411">
    <property type="entry name" value="PNDRDTASEI"/>
</dbReference>
<evidence type="ECO:0000256" key="3">
    <source>
        <dbReference type="ARBA" id="ARBA00022630"/>
    </source>
</evidence>
<keyword evidence="7" id="KW-0520">NAD</keyword>
<keyword evidence="4" id="KW-0274">FAD</keyword>
<keyword evidence="9" id="KW-0812">Transmembrane</keyword>
<evidence type="ECO:0000259" key="10">
    <source>
        <dbReference type="Pfam" id="PF07992"/>
    </source>
</evidence>
<gene>
    <name evidence="12" type="ORF">CRP01_20185</name>
</gene>
<keyword evidence="9" id="KW-0472">Membrane</keyword>
<dbReference type="Proteomes" id="UP000223913">
    <property type="component" value="Unassembled WGS sequence"/>
</dbReference>
<dbReference type="Gene3D" id="3.50.50.100">
    <property type="match status" value="1"/>
</dbReference>
<evidence type="ECO:0000256" key="9">
    <source>
        <dbReference type="SAM" id="Phobius"/>
    </source>
</evidence>
<evidence type="ECO:0000256" key="6">
    <source>
        <dbReference type="ARBA" id="ARBA00023002"/>
    </source>
</evidence>
<evidence type="ECO:0000256" key="2">
    <source>
        <dbReference type="ARBA" id="ARBA00012637"/>
    </source>
</evidence>
<evidence type="ECO:0000259" key="11">
    <source>
        <dbReference type="Pfam" id="PF22366"/>
    </source>
</evidence>
<dbReference type="Pfam" id="PF22366">
    <property type="entry name" value="NDH2_C"/>
    <property type="match status" value="1"/>
</dbReference>
<dbReference type="PANTHER" id="PTHR43706:SF47">
    <property type="entry name" value="EXTERNAL NADH-UBIQUINONE OXIDOREDUCTASE 1, MITOCHONDRIAL-RELATED"/>
    <property type="match status" value="1"/>
</dbReference>
<evidence type="ECO:0000256" key="4">
    <source>
        <dbReference type="ARBA" id="ARBA00022827"/>
    </source>
</evidence>
<dbReference type="OrthoDB" id="9781621at2"/>
<keyword evidence="9" id="KW-1133">Transmembrane helix</keyword>
<comment type="catalytic activity">
    <reaction evidence="8">
        <text>a quinone + NADH + H(+) = a quinol + NAD(+)</text>
        <dbReference type="Rhea" id="RHEA:46160"/>
        <dbReference type="ChEBI" id="CHEBI:15378"/>
        <dbReference type="ChEBI" id="CHEBI:24646"/>
        <dbReference type="ChEBI" id="CHEBI:57540"/>
        <dbReference type="ChEBI" id="CHEBI:57945"/>
        <dbReference type="ChEBI" id="CHEBI:132124"/>
        <dbReference type="EC" id="1.6.5.9"/>
    </reaction>
</comment>
<comment type="caution">
    <text evidence="12">The sequence shown here is derived from an EMBL/GenBank/DDBJ whole genome shotgun (WGS) entry which is preliminary data.</text>
</comment>
<keyword evidence="3" id="KW-0285">Flavoprotein</keyword>
<accession>A0A2D0N8I9</accession>
<dbReference type="PANTHER" id="PTHR43706">
    <property type="entry name" value="NADH DEHYDROGENASE"/>
    <property type="match status" value="1"/>
</dbReference>
<feature type="transmembrane region" description="Helical" evidence="9">
    <location>
        <begin position="379"/>
        <end position="396"/>
    </location>
</feature>
<comment type="similarity">
    <text evidence="1">Belongs to the NADH dehydrogenase family.</text>
</comment>
<dbReference type="InterPro" id="IPR023753">
    <property type="entry name" value="FAD/NAD-binding_dom"/>
</dbReference>
<evidence type="ECO:0000256" key="7">
    <source>
        <dbReference type="ARBA" id="ARBA00023027"/>
    </source>
</evidence>
<keyword evidence="6" id="KW-0560">Oxidoreductase</keyword>